<evidence type="ECO:0000256" key="4">
    <source>
        <dbReference type="SAM" id="SignalP"/>
    </source>
</evidence>
<dbReference type="PANTHER" id="PTHR34597:SF1">
    <property type="entry name" value="HEME_HEMOPEXIN TRANSPORTER PROTEIN HUXB"/>
    <property type="match status" value="1"/>
</dbReference>
<evidence type="ECO:0000256" key="2">
    <source>
        <dbReference type="ARBA" id="ARBA00022692"/>
    </source>
</evidence>
<evidence type="ECO:0000256" key="1">
    <source>
        <dbReference type="ARBA" id="ARBA00022452"/>
    </source>
</evidence>
<accession>A0ABU5IJ12</accession>
<evidence type="ECO:0000259" key="6">
    <source>
        <dbReference type="Pfam" id="PF08479"/>
    </source>
</evidence>
<dbReference type="InterPro" id="IPR051544">
    <property type="entry name" value="TPS_OM_transporter"/>
</dbReference>
<keyword evidence="4" id="KW-0732">Signal</keyword>
<evidence type="ECO:0000313" key="7">
    <source>
        <dbReference type="EMBL" id="MDZ5458268.1"/>
    </source>
</evidence>
<dbReference type="EMBL" id="JAXOJX010000027">
    <property type="protein sequence ID" value="MDZ5458268.1"/>
    <property type="molecule type" value="Genomic_DNA"/>
</dbReference>
<evidence type="ECO:0000313" key="8">
    <source>
        <dbReference type="Proteomes" id="UP001293718"/>
    </source>
</evidence>
<dbReference type="PANTHER" id="PTHR34597">
    <property type="entry name" value="SLR1661 PROTEIN"/>
    <property type="match status" value="1"/>
</dbReference>
<reference evidence="7 8" key="1">
    <citation type="submission" date="2023-11" db="EMBL/GenBank/DDBJ databases">
        <title>Draft genome of Azohydromonas lata strain H1 (DSM1123), a polyhydroxyalkanoate producer.</title>
        <authorList>
            <person name="Traversa D."/>
            <person name="D'Addabbo P."/>
            <person name="Pazzani C."/>
            <person name="Manzari C."/>
            <person name="Chiara M."/>
            <person name="Scrascia M."/>
        </authorList>
    </citation>
    <scope>NUCLEOTIDE SEQUENCE [LARGE SCALE GENOMIC DNA]</scope>
    <source>
        <strain evidence="7 8">H1</strain>
    </source>
</reference>
<feature type="domain" description="Polypeptide-transport-associated ShlB-type" evidence="6">
    <location>
        <begin position="77"/>
        <end position="151"/>
    </location>
</feature>
<dbReference type="Proteomes" id="UP001293718">
    <property type="component" value="Unassembled WGS sequence"/>
</dbReference>
<sequence length="564" mass="60029">MSHSLPFFPAGHGSRPALLAAALAAAVWALPAAAQPVPDAGQVLRDLRPPVEQVPRGGATLTVPADTDTSADQGQRFAVRTLRIEGVRSLDEAEVRALVAPLEGTQASLGELRQAAQRITRFYRERGFIVARAYLPAQQVVDGAVTISVLESSLNTFSFDNRSGMQEPVMAAVVQSQDLLHKPIVADSMDRTLLLLADLPGVGNVSGNLKPGQQVGTSDMVISVEPGKAVEGDVSLDNHGNRYTGAQRLNGHVMFNNPRGVGDRLDLRATVTNEQLLSGRAAYDLPLSDNGLRGGVAASYSRYELGREFARLDAFGSARSVTAYAAWPLLRGLTRNVWLSGSIEYRDLHDVVRSTGTTTDKQAQAGNFEAYGDWADALAGGGYSTWRVGGTVGHLDIQTPAARASDEAGPRAGGGYSKLQLGLSRLQTVTSDVTLSVSASAQTASKNLDSSEKFVVGGAYGVRAYPQGEGVGDEGWLASIELRRPLSAQWQASVFYDVGGVHYSKTPYAAGRNQQTLRGMGVGVAGQWSNGAYVRTSVAWRDGEASITAPDHNPRLWVTAGWRF</sequence>
<evidence type="ECO:0000256" key="3">
    <source>
        <dbReference type="ARBA" id="ARBA00023237"/>
    </source>
</evidence>
<dbReference type="Gene3D" id="2.40.160.50">
    <property type="entry name" value="membrane protein fhac: a member of the omp85/tpsb transporter family"/>
    <property type="match status" value="1"/>
</dbReference>
<protein>
    <submittedName>
        <fullName evidence="7">ShlB/FhaC/HecB family hemolysin secretion/activation protein</fullName>
    </submittedName>
</protein>
<organism evidence="7 8">
    <name type="scientific">Azohydromonas lata</name>
    <dbReference type="NCBI Taxonomy" id="45677"/>
    <lineage>
        <taxon>Bacteria</taxon>
        <taxon>Pseudomonadati</taxon>
        <taxon>Pseudomonadota</taxon>
        <taxon>Betaproteobacteria</taxon>
        <taxon>Burkholderiales</taxon>
        <taxon>Sphaerotilaceae</taxon>
        <taxon>Azohydromonas</taxon>
    </lineage>
</organism>
<keyword evidence="3" id="KW-0998">Cell outer membrane</keyword>
<feature type="domain" description="Haemolysin activator HlyB C-terminal" evidence="5">
    <location>
        <begin position="216"/>
        <end position="525"/>
    </location>
</feature>
<keyword evidence="2" id="KW-0812">Transmembrane</keyword>
<keyword evidence="8" id="KW-1185">Reference proteome</keyword>
<dbReference type="InterPro" id="IPR013686">
    <property type="entry name" value="Polypept-transport_assoc_ShlB"/>
</dbReference>
<dbReference type="RefSeq" id="WP_322466394.1">
    <property type="nucleotide sequence ID" value="NZ_JAXOJX010000027.1"/>
</dbReference>
<feature type="chain" id="PRO_5047298560" evidence="4">
    <location>
        <begin position="35"/>
        <end position="564"/>
    </location>
</feature>
<proteinExistence type="predicted"/>
<dbReference type="Gene3D" id="3.10.20.310">
    <property type="entry name" value="membrane protein fhac"/>
    <property type="match status" value="1"/>
</dbReference>
<gene>
    <name evidence="7" type="ORF">SM757_16960</name>
</gene>
<keyword evidence="1" id="KW-1134">Transmembrane beta strand</keyword>
<dbReference type="Pfam" id="PF08479">
    <property type="entry name" value="POTRA_2"/>
    <property type="match status" value="1"/>
</dbReference>
<evidence type="ECO:0000259" key="5">
    <source>
        <dbReference type="Pfam" id="PF03865"/>
    </source>
</evidence>
<dbReference type="InterPro" id="IPR005565">
    <property type="entry name" value="Hemolysn_activator_HlyB_C"/>
</dbReference>
<dbReference type="Pfam" id="PF03865">
    <property type="entry name" value="ShlB"/>
    <property type="match status" value="1"/>
</dbReference>
<name>A0ABU5IJ12_9BURK</name>
<keyword evidence="1" id="KW-0472">Membrane</keyword>
<comment type="caution">
    <text evidence="7">The sequence shown here is derived from an EMBL/GenBank/DDBJ whole genome shotgun (WGS) entry which is preliminary data.</text>
</comment>
<feature type="signal peptide" evidence="4">
    <location>
        <begin position="1"/>
        <end position="34"/>
    </location>
</feature>